<dbReference type="AlphaFoldDB" id="A0A7U2IBV9"/>
<evidence type="ECO:0000313" key="3">
    <source>
        <dbReference type="Proteomes" id="UP000663193"/>
    </source>
</evidence>
<evidence type="ECO:0000256" key="1">
    <source>
        <dbReference type="SAM" id="SignalP"/>
    </source>
</evidence>
<dbReference type="EMBL" id="CP069043">
    <property type="protein sequence ID" value="QRD06963.1"/>
    <property type="molecule type" value="Genomic_DNA"/>
</dbReference>
<accession>A0A7U2IBV9</accession>
<organism evidence="2 3">
    <name type="scientific">Phaeosphaeria nodorum (strain SN15 / ATCC MYA-4574 / FGSC 10173)</name>
    <name type="common">Glume blotch fungus</name>
    <name type="synonym">Parastagonospora nodorum</name>
    <dbReference type="NCBI Taxonomy" id="321614"/>
    <lineage>
        <taxon>Eukaryota</taxon>
        <taxon>Fungi</taxon>
        <taxon>Dikarya</taxon>
        <taxon>Ascomycota</taxon>
        <taxon>Pezizomycotina</taxon>
        <taxon>Dothideomycetes</taxon>
        <taxon>Pleosporomycetidae</taxon>
        <taxon>Pleosporales</taxon>
        <taxon>Pleosporineae</taxon>
        <taxon>Phaeosphaeriaceae</taxon>
        <taxon>Parastagonospora</taxon>
    </lineage>
</organism>
<gene>
    <name evidence="2" type="ORF">JI435_126310</name>
</gene>
<keyword evidence="1" id="KW-0732">Signal</keyword>
<reference evidence="3" key="1">
    <citation type="journal article" date="2021" name="BMC Genomics">
        <title>Chromosome-level genome assembly and manually-curated proteome of model necrotroph Parastagonospora nodorum Sn15 reveals a genome-wide trove of candidate effector homologs, and redundancy of virulence-related functions within an accessory chromosome.</title>
        <authorList>
            <person name="Bertazzoni S."/>
            <person name="Jones D.A.B."/>
            <person name="Phan H.T."/>
            <person name="Tan K.-C."/>
            <person name="Hane J.K."/>
        </authorList>
    </citation>
    <scope>NUCLEOTIDE SEQUENCE [LARGE SCALE GENOMIC DNA]</scope>
    <source>
        <strain evidence="3">SN15 / ATCC MYA-4574 / FGSC 10173)</strain>
    </source>
</reference>
<name>A0A7U2IBV9_PHANO</name>
<dbReference type="OrthoDB" id="3561297at2759"/>
<feature type="signal peptide" evidence="1">
    <location>
        <begin position="1"/>
        <end position="18"/>
    </location>
</feature>
<dbReference type="Proteomes" id="UP000663193">
    <property type="component" value="Chromosome 21"/>
</dbReference>
<evidence type="ECO:0008006" key="4">
    <source>
        <dbReference type="Google" id="ProtNLM"/>
    </source>
</evidence>
<proteinExistence type="predicted"/>
<feature type="chain" id="PRO_5031496762" description="Hydrophobin" evidence="1">
    <location>
        <begin position="19"/>
        <end position="162"/>
    </location>
</feature>
<keyword evidence="3" id="KW-1185">Reference proteome</keyword>
<evidence type="ECO:0000313" key="2">
    <source>
        <dbReference type="EMBL" id="QRD06963.1"/>
    </source>
</evidence>
<dbReference type="VEuPathDB" id="FungiDB:JI435_126310"/>
<sequence>MVAFKLLLAATVSGIVTAWPEPTAVANLDNRAIDCSKLTGCLGVLKKIGPPASTFCRSYLKVPGTKTSTTTITPIAITSTTSTTTVTVTSSVCGGGLQKRGESHDLENPSVEDIEKRTNVLPLLAAFAAAKISEGCSCLNLKPTATQLATFTAPATVLFISR</sequence>
<protein>
    <recommendedName>
        <fullName evidence="4">Hydrophobin</fullName>
    </recommendedName>
</protein>